<evidence type="ECO:0000313" key="3">
    <source>
        <dbReference type="EMBL" id="CAB4989684.1"/>
    </source>
</evidence>
<accession>A0A6J7NI94</accession>
<feature type="compositionally biased region" description="Low complexity" evidence="1">
    <location>
        <begin position="34"/>
        <end position="43"/>
    </location>
</feature>
<sequence>MSRGNREGGKIMCEVCGETLFGTDFCQGCGAPVSNDADTTANGDTDDDSDDATESEFDDEIQDEMTEWP</sequence>
<dbReference type="EMBL" id="CAEZWM010000044">
    <property type="protein sequence ID" value="CAB4652777.1"/>
    <property type="molecule type" value="Genomic_DNA"/>
</dbReference>
<protein>
    <submittedName>
        <fullName evidence="3">Unannotated protein</fullName>
    </submittedName>
</protein>
<organism evidence="3">
    <name type="scientific">freshwater metagenome</name>
    <dbReference type="NCBI Taxonomy" id="449393"/>
    <lineage>
        <taxon>unclassified sequences</taxon>
        <taxon>metagenomes</taxon>
        <taxon>ecological metagenomes</taxon>
    </lineage>
</organism>
<feature type="compositionally biased region" description="Acidic residues" evidence="1">
    <location>
        <begin position="44"/>
        <end position="69"/>
    </location>
</feature>
<feature type="region of interest" description="Disordered" evidence="1">
    <location>
        <begin position="32"/>
        <end position="69"/>
    </location>
</feature>
<dbReference type="AlphaFoldDB" id="A0A6J7NI94"/>
<gene>
    <name evidence="2" type="ORF">UFOPK2242_00505</name>
    <name evidence="3" type="ORF">UFOPK3974_00864</name>
</gene>
<evidence type="ECO:0000313" key="2">
    <source>
        <dbReference type="EMBL" id="CAB4652777.1"/>
    </source>
</evidence>
<proteinExistence type="predicted"/>
<name>A0A6J7NI94_9ZZZZ</name>
<evidence type="ECO:0000256" key="1">
    <source>
        <dbReference type="SAM" id="MobiDB-lite"/>
    </source>
</evidence>
<reference evidence="3" key="1">
    <citation type="submission" date="2020-05" db="EMBL/GenBank/DDBJ databases">
        <authorList>
            <person name="Chiriac C."/>
            <person name="Salcher M."/>
            <person name="Ghai R."/>
            <person name="Kavagutti S V."/>
        </authorList>
    </citation>
    <scope>NUCLEOTIDE SEQUENCE</scope>
</reference>
<dbReference type="EMBL" id="CAFBOR010000113">
    <property type="protein sequence ID" value="CAB4989684.1"/>
    <property type="molecule type" value="Genomic_DNA"/>
</dbReference>